<dbReference type="HOGENOM" id="CLU_200390_2_0_10"/>
<evidence type="ECO:0000313" key="2">
    <source>
        <dbReference type="EMBL" id="ADQ18421.1"/>
    </source>
</evidence>
<reference key="1">
    <citation type="submission" date="2010-11" db="EMBL/GenBank/DDBJ databases">
        <title>The complete genome of Leadbetterella byssophila DSM 17132.</title>
        <authorList>
            <consortium name="US DOE Joint Genome Institute (JGI-PGF)"/>
            <person name="Lucas S."/>
            <person name="Copeland A."/>
            <person name="Lapidus A."/>
            <person name="Glavina del Rio T."/>
            <person name="Dalin E."/>
            <person name="Tice H."/>
            <person name="Bruce D."/>
            <person name="Goodwin L."/>
            <person name="Pitluck S."/>
            <person name="Kyrpides N."/>
            <person name="Mavromatis K."/>
            <person name="Ivanova N."/>
            <person name="Teshima H."/>
            <person name="Brettin T."/>
            <person name="Detter J.C."/>
            <person name="Han C."/>
            <person name="Tapia R."/>
            <person name="Land M."/>
            <person name="Hauser L."/>
            <person name="Markowitz V."/>
            <person name="Cheng J.-F."/>
            <person name="Hugenholtz P."/>
            <person name="Woyke T."/>
            <person name="Wu D."/>
            <person name="Tindall B."/>
            <person name="Pomrenke H.G."/>
            <person name="Brambilla E."/>
            <person name="Klenk H.-P."/>
            <person name="Eisen J.A."/>
        </authorList>
    </citation>
    <scope>NUCLEOTIDE SEQUENCE [LARGE SCALE GENOMIC DNA]</scope>
    <source>
        <strain>DSM 17132</strain>
    </source>
</reference>
<organism evidence="2 3">
    <name type="scientific">Leadbetterella byssophila (strain DSM 17132 / JCM 16389 / KACC 11308 / NBRC 106382 / 4M15)</name>
    <dbReference type="NCBI Taxonomy" id="649349"/>
    <lineage>
        <taxon>Bacteria</taxon>
        <taxon>Pseudomonadati</taxon>
        <taxon>Bacteroidota</taxon>
        <taxon>Cytophagia</taxon>
        <taxon>Cytophagales</taxon>
        <taxon>Leadbetterellaceae</taxon>
        <taxon>Leadbetterella</taxon>
    </lineage>
</organism>
<dbReference type="KEGG" id="lby:Lbys_2759"/>
<evidence type="ECO:0000256" key="1">
    <source>
        <dbReference type="SAM" id="Phobius"/>
    </source>
</evidence>
<keyword evidence="1" id="KW-0472">Membrane</keyword>
<evidence type="ECO:0000313" key="3">
    <source>
        <dbReference type="Proteomes" id="UP000007435"/>
    </source>
</evidence>
<dbReference type="eggNOG" id="COG2010">
    <property type="taxonomic scope" value="Bacteria"/>
</dbReference>
<accession>E4RQX8</accession>
<protein>
    <submittedName>
        <fullName evidence="2">Cytochrome c class I</fullName>
    </submittedName>
</protein>
<keyword evidence="3" id="KW-1185">Reference proteome</keyword>
<proteinExistence type="predicted"/>
<dbReference type="Proteomes" id="UP000007435">
    <property type="component" value="Chromosome"/>
</dbReference>
<reference evidence="2 3" key="2">
    <citation type="journal article" date="2011" name="Stand. Genomic Sci.">
        <title>Complete genome sequence of Leadbetterella byssophila type strain (4M15).</title>
        <authorList>
            <person name="Abt B."/>
            <person name="Teshima H."/>
            <person name="Lucas S."/>
            <person name="Lapidus A."/>
            <person name="Del Rio T.G."/>
            <person name="Nolan M."/>
            <person name="Tice H."/>
            <person name="Cheng J.F."/>
            <person name="Pitluck S."/>
            <person name="Liolios K."/>
            <person name="Pagani I."/>
            <person name="Ivanova N."/>
            <person name="Mavromatis K."/>
            <person name="Pati A."/>
            <person name="Tapia R."/>
            <person name="Han C."/>
            <person name="Goodwin L."/>
            <person name="Chen A."/>
            <person name="Palaniappan K."/>
            <person name="Land M."/>
            <person name="Hauser L."/>
            <person name="Chang Y.J."/>
            <person name="Jeffries C.D."/>
            <person name="Rohde M."/>
            <person name="Goker M."/>
            <person name="Tindall B.J."/>
            <person name="Detter J.C."/>
            <person name="Woyke T."/>
            <person name="Bristow J."/>
            <person name="Eisen J.A."/>
            <person name="Markowitz V."/>
            <person name="Hugenholtz P."/>
            <person name="Klenk H.P."/>
            <person name="Kyrpides N.C."/>
        </authorList>
    </citation>
    <scope>NUCLEOTIDE SEQUENCE [LARGE SCALE GENOMIC DNA]</scope>
    <source>
        <strain evidence="3">DSM 17132 / JCM 16389 / KACC 11308 / NBRC 106382 / 4M15</strain>
    </source>
</reference>
<keyword evidence="1" id="KW-0812">Transmembrane</keyword>
<dbReference type="AlphaFoldDB" id="E4RQX8"/>
<dbReference type="EMBL" id="CP002305">
    <property type="protein sequence ID" value="ADQ18421.1"/>
    <property type="molecule type" value="Genomic_DNA"/>
</dbReference>
<gene>
    <name evidence="2" type="ordered locus">Lbys_2759</name>
</gene>
<name>E4RQX8_LEAB4</name>
<dbReference type="RefSeq" id="WP_013409453.1">
    <property type="nucleotide sequence ID" value="NC_014655.1"/>
</dbReference>
<sequence>MFKHYFELVEGVSIYPVFSLIVFFLFFIGLGFYVYRLDAKKREYLENLPLED</sequence>
<feature type="transmembrane region" description="Helical" evidence="1">
    <location>
        <begin position="12"/>
        <end position="35"/>
    </location>
</feature>
<dbReference type="STRING" id="649349.Lbys_2759"/>
<keyword evidence="1" id="KW-1133">Transmembrane helix</keyword>